<reference evidence="7 8" key="1">
    <citation type="submission" date="2014-04" db="EMBL/GenBank/DDBJ databases">
        <authorList>
            <consortium name="International Citrus Genome Consortium"/>
            <person name="Gmitter F."/>
            <person name="Chen C."/>
            <person name="Farmerie W."/>
            <person name="Harkins T."/>
            <person name="Desany B."/>
            <person name="Mohiuddin M."/>
            <person name="Kodira C."/>
            <person name="Borodovsky M."/>
            <person name="Lomsadze A."/>
            <person name="Burns P."/>
            <person name="Jenkins J."/>
            <person name="Prochnik S."/>
            <person name="Shu S."/>
            <person name="Chapman J."/>
            <person name="Pitluck S."/>
            <person name="Schmutz J."/>
            <person name="Rokhsar D."/>
        </authorList>
    </citation>
    <scope>NUCLEOTIDE SEQUENCE</scope>
</reference>
<evidence type="ECO:0000256" key="2">
    <source>
        <dbReference type="ARBA" id="ARBA00022692"/>
    </source>
</evidence>
<dbReference type="EMBL" id="KK784885">
    <property type="protein sequence ID" value="KDO73665.1"/>
    <property type="molecule type" value="Genomic_DNA"/>
</dbReference>
<dbReference type="InterPro" id="IPR007274">
    <property type="entry name" value="Cop_transporter"/>
</dbReference>
<evidence type="ECO:0000313" key="8">
    <source>
        <dbReference type="Proteomes" id="UP000027120"/>
    </source>
</evidence>
<feature type="transmembrane region" description="Helical" evidence="6">
    <location>
        <begin position="80"/>
        <end position="100"/>
    </location>
</feature>
<keyword evidence="4 6" id="KW-1133">Transmembrane helix</keyword>
<name>A0A067G543_CITSI</name>
<dbReference type="PANTHER" id="PTHR12483">
    <property type="entry name" value="SOLUTE CARRIER FAMILY 31 COPPER TRANSPORTERS"/>
    <property type="match status" value="1"/>
</dbReference>
<accession>A0A067G543</accession>
<evidence type="ECO:0000256" key="4">
    <source>
        <dbReference type="ARBA" id="ARBA00022989"/>
    </source>
</evidence>
<feature type="transmembrane region" description="Helical" evidence="6">
    <location>
        <begin position="24"/>
        <end position="44"/>
    </location>
</feature>
<keyword evidence="3 6" id="KW-0187">Copper transport</keyword>
<dbReference type="KEGG" id="cit:102623246"/>
<dbReference type="SMR" id="A0A067G543"/>
<evidence type="ECO:0000256" key="1">
    <source>
        <dbReference type="ARBA" id="ARBA00006921"/>
    </source>
</evidence>
<dbReference type="Proteomes" id="UP000027120">
    <property type="component" value="Unassembled WGS sequence"/>
</dbReference>
<evidence type="ECO:0000256" key="3">
    <source>
        <dbReference type="ARBA" id="ARBA00022796"/>
    </source>
</evidence>
<dbReference type="AlphaFoldDB" id="A0A067G543"/>
<dbReference type="GO" id="GO:0005375">
    <property type="term" value="F:copper ion transmembrane transporter activity"/>
    <property type="evidence" value="ECO:0000318"/>
    <property type="project" value="GO_Central"/>
</dbReference>
<dbReference type="STRING" id="2711.A0A067G543"/>
<keyword evidence="6" id="KW-0186">Copper</keyword>
<evidence type="ECO:0000256" key="6">
    <source>
        <dbReference type="RuleBase" id="RU367022"/>
    </source>
</evidence>
<comment type="similarity">
    <text evidence="1 6">Belongs to the copper transporter (Ctr) (TC 1.A.56) family. SLC31A subfamily.</text>
</comment>
<protein>
    <recommendedName>
        <fullName evidence="6">Copper transport protein</fullName>
    </recommendedName>
</protein>
<keyword evidence="6" id="KW-0813">Transport</keyword>
<dbReference type="Pfam" id="PF04145">
    <property type="entry name" value="Ctr"/>
    <property type="match status" value="1"/>
</dbReference>
<evidence type="ECO:0000256" key="5">
    <source>
        <dbReference type="ARBA" id="ARBA00023136"/>
    </source>
</evidence>
<dbReference type="eggNOG" id="KOG3386">
    <property type="taxonomic scope" value="Eukaryota"/>
</dbReference>
<dbReference type="PANTHER" id="PTHR12483:SF92">
    <property type="entry name" value="COPPER TRANSPORT PROTEIN"/>
    <property type="match status" value="1"/>
</dbReference>
<sequence length="143" mass="15993">MMHMTFYWGRQVTLLFDFWRTDSWPSYALTLLACFLFSAFYQYLEDRRVRLNRIAVGQKPAIADVETPLLQRKVVGKFSAARIAGTALFGINSGVGYLLMLAIMSFNGGVFLAVVLGLMIGYLVFRSESDDVTLVVDNPCACA</sequence>
<dbReference type="OrthoDB" id="73901at2759"/>
<keyword evidence="6" id="KW-0406">Ion transport</keyword>
<keyword evidence="2 6" id="KW-0812">Transmembrane</keyword>
<organism evidence="7 8">
    <name type="scientific">Citrus sinensis</name>
    <name type="common">Sweet orange</name>
    <name type="synonym">Citrus aurantium var. sinensis</name>
    <dbReference type="NCBI Taxonomy" id="2711"/>
    <lineage>
        <taxon>Eukaryota</taxon>
        <taxon>Viridiplantae</taxon>
        <taxon>Streptophyta</taxon>
        <taxon>Embryophyta</taxon>
        <taxon>Tracheophyta</taxon>
        <taxon>Spermatophyta</taxon>
        <taxon>Magnoliopsida</taxon>
        <taxon>eudicotyledons</taxon>
        <taxon>Gunneridae</taxon>
        <taxon>Pentapetalae</taxon>
        <taxon>rosids</taxon>
        <taxon>malvids</taxon>
        <taxon>Sapindales</taxon>
        <taxon>Rutaceae</taxon>
        <taxon>Aurantioideae</taxon>
        <taxon>Citrus</taxon>
    </lineage>
</organism>
<gene>
    <name evidence="7" type="ORF">CISIN_1g043576mg</name>
</gene>
<feature type="transmembrane region" description="Helical" evidence="6">
    <location>
        <begin position="106"/>
        <end position="125"/>
    </location>
</feature>
<dbReference type="GO" id="GO:0005886">
    <property type="term" value="C:plasma membrane"/>
    <property type="evidence" value="ECO:0000318"/>
    <property type="project" value="GO_Central"/>
</dbReference>
<dbReference type="PaxDb" id="2711-XP_006474514.1"/>
<comment type="subcellular location">
    <subcellularLocation>
        <location evidence="6">Membrane</location>
        <topology evidence="6">Multi-pass membrane protein</topology>
    </subcellularLocation>
</comment>
<proteinExistence type="inferred from homology"/>
<keyword evidence="5 6" id="KW-0472">Membrane</keyword>
<keyword evidence="8" id="KW-1185">Reference proteome</keyword>
<evidence type="ECO:0000313" key="7">
    <source>
        <dbReference type="EMBL" id="KDO73665.1"/>
    </source>
</evidence>